<name>Q023V0_SOLUE</name>
<comment type="similarity">
    <text evidence="1 2">Belongs to the phD/YefM antitoxin family.</text>
</comment>
<comment type="function">
    <text evidence="2">Antitoxin component of a type II toxin-antitoxin (TA) system.</text>
</comment>
<protein>
    <recommendedName>
        <fullName evidence="2">Antitoxin</fullName>
    </recommendedName>
</protein>
<dbReference type="Pfam" id="PF02604">
    <property type="entry name" value="PhdYeFM_antitox"/>
    <property type="match status" value="1"/>
</dbReference>
<dbReference type="InterPro" id="IPR051416">
    <property type="entry name" value="phD-YefM_TA_antitoxins"/>
</dbReference>
<dbReference type="SUPFAM" id="SSF143120">
    <property type="entry name" value="YefM-like"/>
    <property type="match status" value="1"/>
</dbReference>
<dbReference type="HOGENOM" id="CLU_163140_3_2_0"/>
<dbReference type="PANTHER" id="PTHR35377:SF4">
    <property type="entry name" value="PREVENT-HOST-DEATH FAMILY PROTEIN"/>
    <property type="match status" value="1"/>
</dbReference>
<dbReference type="PANTHER" id="PTHR35377">
    <property type="entry name" value="ANTITOXIN VAPB49-RELATED-RELATED"/>
    <property type="match status" value="1"/>
</dbReference>
<evidence type="ECO:0000256" key="2">
    <source>
        <dbReference type="RuleBase" id="RU362080"/>
    </source>
</evidence>
<dbReference type="Gene3D" id="3.40.1620.10">
    <property type="entry name" value="YefM-like domain"/>
    <property type="match status" value="1"/>
</dbReference>
<accession>Q023V0</accession>
<dbReference type="EMBL" id="CP000473">
    <property type="protein sequence ID" value="ABJ83740.1"/>
    <property type="molecule type" value="Genomic_DNA"/>
</dbReference>
<proteinExistence type="inferred from homology"/>
<evidence type="ECO:0000256" key="1">
    <source>
        <dbReference type="ARBA" id="ARBA00009981"/>
    </source>
</evidence>
<sequence length="73" mass="8161">MAQFNIAYAKAHFSELIEKASLGEEITVTKDNRPVAKIVPLRPLKRQPGTGKGKILFLSPDFDAPLEDFAEYQ</sequence>
<dbReference type="STRING" id="234267.Acid_2752"/>
<reference evidence="3" key="1">
    <citation type="submission" date="2006-10" db="EMBL/GenBank/DDBJ databases">
        <title>Complete sequence of Solibacter usitatus Ellin6076.</title>
        <authorList>
            <consortium name="US DOE Joint Genome Institute"/>
            <person name="Copeland A."/>
            <person name="Lucas S."/>
            <person name="Lapidus A."/>
            <person name="Barry K."/>
            <person name="Detter J.C."/>
            <person name="Glavina del Rio T."/>
            <person name="Hammon N."/>
            <person name="Israni S."/>
            <person name="Dalin E."/>
            <person name="Tice H."/>
            <person name="Pitluck S."/>
            <person name="Thompson L.S."/>
            <person name="Brettin T."/>
            <person name="Bruce D."/>
            <person name="Han C."/>
            <person name="Tapia R."/>
            <person name="Gilna P."/>
            <person name="Schmutz J."/>
            <person name="Larimer F."/>
            <person name="Land M."/>
            <person name="Hauser L."/>
            <person name="Kyrpides N."/>
            <person name="Mikhailova N."/>
            <person name="Janssen P.H."/>
            <person name="Kuske C.R."/>
            <person name="Richardson P."/>
        </authorList>
    </citation>
    <scope>NUCLEOTIDE SEQUENCE</scope>
    <source>
        <strain evidence="3">Ellin6076</strain>
    </source>
</reference>
<dbReference type="eggNOG" id="COG4118">
    <property type="taxonomic scope" value="Bacteria"/>
</dbReference>
<dbReference type="NCBIfam" id="TIGR01552">
    <property type="entry name" value="phd_fam"/>
    <property type="match status" value="1"/>
</dbReference>
<gene>
    <name evidence="3" type="ordered locus">Acid_2752</name>
</gene>
<dbReference type="KEGG" id="sus:Acid_2752"/>
<dbReference type="InParanoid" id="Q023V0"/>
<dbReference type="InterPro" id="IPR036165">
    <property type="entry name" value="YefM-like_sf"/>
</dbReference>
<dbReference type="OrthoDB" id="9800503at2"/>
<dbReference type="InterPro" id="IPR006442">
    <property type="entry name" value="Antitoxin_Phd/YefM"/>
</dbReference>
<organism evidence="3">
    <name type="scientific">Solibacter usitatus (strain Ellin6076)</name>
    <dbReference type="NCBI Taxonomy" id="234267"/>
    <lineage>
        <taxon>Bacteria</taxon>
        <taxon>Pseudomonadati</taxon>
        <taxon>Acidobacteriota</taxon>
        <taxon>Terriglobia</taxon>
        <taxon>Bryobacterales</taxon>
        <taxon>Solibacteraceae</taxon>
        <taxon>Candidatus Solibacter</taxon>
    </lineage>
</organism>
<evidence type="ECO:0000313" key="3">
    <source>
        <dbReference type="EMBL" id="ABJ83740.1"/>
    </source>
</evidence>
<dbReference type="AlphaFoldDB" id="Q023V0"/>